<sequence length="99" mass="11266">MAIGSSRTAVSTIKSSSLRPSVSSLLSSYCCSTPPIRGAKVSMKKSYPMPGLREFESRWRLLLWRTFLLTPFKLITVFLHEASHAIAWLNNMLYFLPRE</sequence>
<organism evidence="1 2">
    <name type="scientific">Vitis vinifera</name>
    <name type="common">Grape</name>
    <dbReference type="NCBI Taxonomy" id="29760"/>
    <lineage>
        <taxon>Eukaryota</taxon>
        <taxon>Viridiplantae</taxon>
        <taxon>Streptophyta</taxon>
        <taxon>Embryophyta</taxon>
        <taxon>Tracheophyta</taxon>
        <taxon>Spermatophyta</taxon>
        <taxon>Magnoliopsida</taxon>
        <taxon>eudicotyledons</taxon>
        <taxon>Gunneridae</taxon>
        <taxon>Pentapetalae</taxon>
        <taxon>rosids</taxon>
        <taxon>Vitales</taxon>
        <taxon>Vitaceae</taxon>
        <taxon>Viteae</taxon>
        <taxon>Vitis</taxon>
    </lineage>
</organism>
<name>A0A438HJE4_VITVI</name>
<proteinExistence type="predicted"/>
<dbReference type="AlphaFoldDB" id="A0A438HJE4"/>
<dbReference type="Proteomes" id="UP000288805">
    <property type="component" value="Unassembled WGS sequence"/>
</dbReference>
<evidence type="ECO:0000313" key="2">
    <source>
        <dbReference type="Proteomes" id="UP000288805"/>
    </source>
</evidence>
<accession>A0A438HJE4</accession>
<comment type="caution">
    <text evidence="1">The sequence shown here is derived from an EMBL/GenBank/DDBJ whole genome shotgun (WGS) entry which is preliminary data.</text>
</comment>
<gene>
    <name evidence="1" type="ORF">CK203_048136</name>
</gene>
<dbReference type="EMBL" id="QGNW01000214">
    <property type="protein sequence ID" value="RVW84568.1"/>
    <property type="molecule type" value="Genomic_DNA"/>
</dbReference>
<evidence type="ECO:0000313" key="1">
    <source>
        <dbReference type="EMBL" id="RVW84568.1"/>
    </source>
</evidence>
<protein>
    <submittedName>
        <fullName evidence="1">Uncharacterized protein</fullName>
    </submittedName>
</protein>
<reference evidence="1 2" key="1">
    <citation type="journal article" date="2018" name="PLoS Genet.">
        <title>Population sequencing reveals clonal diversity and ancestral inbreeding in the grapevine cultivar Chardonnay.</title>
        <authorList>
            <person name="Roach M.J."/>
            <person name="Johnson D.L."/>
            <person name="Bohlmann J."/>
            <person name="van Vuuren H.J."/>
            <person name="Jones S.J."/>
            <person name="Pretorius I.S."/>
            <person name="Schmidt S.A."/>
            <person name="Borneman A.R."/>
        </authorList>
    </citation>
    <scope>NUCLEOTIDE SEQUENCE [LARGE SCALE GENOMIC DNA]</scope>
    <source>
        <strain evidence="2">cv. Chardonnay</strain>
        <tissue evidence="1">Leaf</tissue>
    </source>
</reference>